<reference evidence="3 4" key="1">
    <citation type="submission" date="2022-11" db="EMBL/GenBank/DDBJ databases">
        <title>Minimal conservation of predation-associated metabolite biosynthetic gene clusters underscores biosynthetic potential of Myxococcota including descriptions for ten novel species: Archangium lansinium sp. nov., Myxococcus landrumus sp. nov., Nannocystis bai.</title>
        <authorList>
            <person name="Ahearne A."/>
            <person name="Stevens C."/>
            <person name="Dowd S."/>
        </authorList>
    </citation>
    <scope>NUCLEOTIDE SEQUENCE [LARGE SCALE GENOMIC DNA]</scope>
    <source>
        <strain evidence="3 4">NCWAL01</strain>
    </source>
</reference>
<feature type="signal peptide" evidence="2">
    <location>
        <begin position="1"/>
        <end position="27"/>
    </location>
</feature>
<evidence type="ECO:0000313" key="4">
    <source>
        <dbReference type="Proteomes" id="UP001221838"/>
    </source>
</evidence>
<evidence type="ECO:0000256" key="2">
    <source>
        <dbReference type="SAM" id="SignalP"/>
    </source>
</evidence>
<feature type="region of interest" description="Disordered" evidence="1">
    <location>
        <begin position="26"/>
        <end position="98"/>
    </location>
</feature>
<sequence length="390" mass="41839">MGGWRGGVESAWRSLLTALLVSAPAWAQETASPEESSAEASPSPAEPTLIAEALPVNPGTVTRPASTASPAAAPEEPTPKPKVEPLGESLSATEERATQREVRVFGRVFARARADERTDYARTLSIPSARVGVGASFKHLEAEVTGDLSSKNILKDAFVRLANEKKSLRLYAGQFKAPFLERTLESSWDLPLVSRGLVEDYLTETHQLGGRRLGLMGEVRLKGAWNLKVSGGLFEGSEDELGKRTSEDAAARVSVRPFKALTVGVSSYMVQVLEGVPRHAVAADALIKLGALHVSGEFVRGQLALGPFTAQLGLLSYELPISQEWALQPVAGVEALQLRGDVTGRGWTTVGGINILFSDFFKAQLQAERGLRPGDEVPATELSFQLATRF</sequence>
<dbReference type="InterPro" id="IPR023614">
    <property type="entry name" value="Porin_dom_sf"/>
</dbReference>
<dbReference type="Gene3D" id="2.40.160.10">
    <property type="entry name" value="Porin"/>
    <property type="match status" value="1"/>
</dbReference>
<accession>A0ABT5DPA4</accession>
<dbReference type="EMBL" id="JAQNDM010000002">
    <property type="protein sequence ID" value="MDC0714973.1"/>
    <property type="molecule type" value="Genomic_DNA"/>
</dbReference>
<organism evidence="3 4">
    <name type="scientific">Stigmatella ashevillensis</name>
    <dbReference type="NCBI Taxonomy" id="2995309"/>
    <lineage>
        <taxon>Bacteria</taxon>
        <taxon>Pseudomonadati</taxon>
        <taxon>Myxococcota</taxon>
        <taxon>Myxococcia</taxon>
        <taxon>Myxococcales</taxon>
        <taxon>Cystobacterineae</taxon>
        <taxon>Archangiaceae</taxon>
        <taxon>Stigmatella</taxon>
    </lineage>
</organism>
<dbReference type="RefSeq" id="WP_272145653.1">
    <property type="nucleotide sequence ID" value="NZ_JAQNDM010000002.1"/>
</dbReference>
<keyword evidence="4" id="KW-1185">Reference proteome</keyword>
<gene>
    <name evidence="3" type="ORF">POL68_41375</name>
</gene>
<proteinExistence type="predicted"/>
<keyword evidence="2" id="KW-0732">Signal</keyword>
<protein>
    <recommendedName>
        <fullName evidence="5">Phosphate-selective porin O and P</fullName>
    </recommendedName>
</protein>
<evidence type="ECO:0008006" key="5">
    <source>
        <dbReference type="Google" id="ProtNLM"/>
    </source>
</evidence>
<feature type="compositionally biased region" description="Low complexity" evidence="1">
    <location>
        <begin position="64"/>
        <end position="75"/>
    </location>
</feature>
<dbReference type="Proteomes" id="UP001221838">
    <property type="component" value="Unassembled WGS sequence"/>
</dbReference>
<feature type="chain" id="PRO_5046114935" description="Phosphate-selective porin O and P" evidence="2">
    <location>
        <begin position="28"/>
        <end position="390"/>
    </location>
</feature>
<evidence type="ECO:0000313" key="3">
    <source>
        <dbReference type="EMBL" id="MDC0714973.1"/>
    </source>
</evidence>
<name>A0ABT5DPA4_9BACT</name>
<feature type="compositionally biased region" description="Low complexity" evidence="1">
    <location>
        <begin position="31"/>
        <end position="47"/>
    </location>
</feature>
<evidence type="ECO:0000256" key="1">
    <source>
        <dbReference type="SAM" id="MobiDB-lite"/>
    </source>
</evidence>
<comment type="caution">
    <text evidence="3">The sequence shown here is derived from an EMBL/GenBank/DDBJ whole genome shotgun (WGS) entry which is preliminary data.</text>
</comment>